<dbReference type="InterPro" id="IPR005122">
    <property type="entry name" value="Uracil-DNA_glycosylase-like"/>
</dbReference>
<dbReference type="SMART" id="SM00987">
    <property type="entry name" value="UreE_C"/>
    <property type="match status" value="1"/>
</dbReference>
<feature type="domain" description="Uracil-DNA glycosylase-like" evidence="1">
    <location>
        <begin position="8"/>
        <end position="157"/>
    </location>
</feature>
<proteinExistence type="predicted"/>
<accession>A0A8J7KGP6</accession>
<evidence type="ECO:0000313" key="3">
    <source>
        <dbReference type="Proteomes" id="UP000604481"/>
    </source>
</evidence>
<gene>
    <name evidence="2" type="ORF">INR99_14685</name>
</gene>
<keyword evidence="3" id="KW-1185">Reference proteome</keyword>
<keyword evidence="2" id="KW-0326">Glycosidase</keyword>
<dbReference type="Gene3D" id="3.40.470.10">
    <property type="entry name" value="Uracil-DNA glycosylase-like domain"/>
    <property type="match status" value="1"/>
</dbReference>
<dbReference type="SMART" id="SM00986">
    <property type="entry name" value="UDG"/>
    <property type="match status" value="1"/>
</dbReference>
<protein>
    <submittedName>
        <fullName evidence="2">DNA-deoxyinosine glycosylase</fullName>
        <ecNumber evidence="2">3.2.2.15</ecNumber>
    </submittedName>
</protein>
<dbReference type="CDD" id="cd10032">
    <property type="entry name" value="UDG-F6_HDG"/>
    <property type="match status" value="1"/>
</dbReference>
<dbReference type="InterPro" id="IPR026353">
    <property type="entry name" value="Hypoxan-DNA_Glyclase"/>
</dbReference>
<dbReference type="EC" id="3.2.2.15" evidence="2"/>
<dbReference type="GO" id="GO:0033958">
    <property type="term" value="F:DNA-deoxyinosine glycosylase activity"/>
    <property type="evidence" value="ECO:0007669"/>
    <property type="project" value="UniProtKB-EC"/>
</dbReference>
<dbReference type="SUPFAM" id="SSF52141">
    <property type="entry name" value="Uracil-DNA glycosylase-like"/>
    <property type="match status" value="1"/>
</dbReference>
<comment type="caution">
    <text evidence="2">The sequence shown here is derived from an EMBL/GenBank/DDBJ whole genome shotgun (WGS) entry which is preliminary data.</text>
</comment>
<dbReference type="EMBL" id="JADFUA010000011">
    <property type="protein sequence ID" value="MBE9610584.1"/>
    <property type="molecule type" value="Genomic_DNA"/>
</dbReference>
<name>A0A8J7KGP6_9NEIS</name>
<dbReference type="RefSeq" id="WP_194117134.1">
    <property type="nucleotide sequence ID" value="NZ_JADFUA010000011.1"/>
</dbReference>
<evidence type="ECO:0000259" key="1">
    <source>
        <dbReference type="SMART" id="SM00986"/>
    </source>
</evidence>
<dbReference type="InterPro" id="IPR036895">
    <property type="entry name" value="Uracil-DNA_glycosylase-like_sf"/>
</dbReference>
<sequence>MNAKTSFAPVLAPHCHILVLGSLPGDASLAAGHYYAHPRNAFWPIMSTLTGTDLPALDWPQRYHALLHAGIALWDTIDTATRRGSLDTALRDITANPLHDCLGQLPQLRLIACNGQTAGRLAGRQLPGDSRLCILPSTSPALTLPLTTKLLQWQAALAPHLETSNA</sequence>
<evidence type="ECO:0000313" key="2">
    <source>
        <dbReference type="EMBL" id="MBE9610584.1"/>
    </source>
</evidence>
<keyword evidence="2" id="KW-0378">Hydrolase</keyword>
<dbReference type="Pfam" id="PF03167">
    <property type="entry name" value="UDG"/>
    <property type="match status" value="1"/>
</dbReference>
<dbReference type="Proteomes" id="UP000604481">
    <property type="component" value="Unassembled WGS sequence"/>
</dbReference>
<reference evidence="2 3" key="1">
    <citation type="submission" date="2020-10" db="EMBL/GenBank/DDBJ databases">
        <title>The genome sequence of Chitinilyticum litopenaei 4Y14.</title>
        <authorList>
            <person name="Liu Y."/>
        </authorList>
    </citation>
    <scope>NUCLEOTIDE SEQUENCE [LARGE SCALE GENOMIC DNA]</scope>
    <source>
        <strain evidence="2 3">4Y14</strain>
    </source>
</reference>
<organism evidence="2 3">
    <name type="scientific">Chitinilyticum piscinae</name>
    <dbReference type="NCBI Taxonomy" id="2866724"/>
    <lineage>
        <taxon>Bacteria</taxon>
        <taxon>Pseudomonadati</taxon>
        <taxon>Pseudomonadota</taxon>
        <taxon>Betaproteobacteria</taxon>
        <taxon>Neisseriales</taxon>
        <taxon>Chitinibacteraceae</taxon>
        <taxon>Chitinilyticum</taxon>
    </lineage>
</organism>
<dbReference type="AlphaFoldDB" id="A0A8J7KGP6"/>
<dbReference type="NCBIfam" id="TIGR04274">
    <property type="entry name" value="hypoxanDNAglyco"/>
    <property type="match status" value="1"/>
</dbReference>